<feature type="region of interest" description="Disordered" evidence="1">
    <location>
        <begin position="269"/>
        <end position="294"/>
    </location>
</feature>
<dbReference type="EMBL" id="KZ819637">
    <property type="protein sequence ID" value="PWN89224.1"/>
    <property type="molecule type" value="Genomic_DNA"/>
</dbReference>
<evidence type="ECO:0000313" key="3">
    <source>
        <dbReference type="EMBL" id="PWN89224.1"/>
    </source>
</evidence>
<protein>
    <recommendedName>
        <fullName evidence="2">Transcription factor TFIID subunit 8 C-terminal domain-containing protein</fullName>
    </recommendedName>
</protein>
<sequence>MAIASGSGSRDVSFFVPPDALDEGDSGNGLRGGGVSDDEARDAMLRLVATVVKRQGIEAVDEDVMRFLLDELHSVLVSLATHAQSMASASRRRTASARDVFAALLYAGRRLHPTELDRYEKKSSEARTQESRQAWSRNAAKELKGKGKGPAWKEPTQHWLPSDEEEDVEDQNPNKEKEGKRSKDVKGEMTKMKRRRKVFYRPDIVPGHFPALPPKHTWLQTPAYAKPASSTRNPLEFLELKQASTMQTETSLRGLITSTEAARSLASKSFSSSSKAAAPDRSSAAPEGQAHSTSTEVAFRDVFDQGKAPVHAAEPVFQVQSQSQKTISPRSGTPVRGSGTDGAMSTVSSPEQVQQLPERTVETTPTQEERKAKIRMGRNLSLKLRTSSSDAAAPSTPGPPGPSTPIRASLSRARPNLMLKSAHSHLSHGHGHSLSFSGSSPMAASPQSTPPPFALNLQARRNTLASANWPQWPSSATGVAASGPSTPAPSGSSSFTWGFPPPPPSAMTPAAQGGPGSWDDFGRGGGLMTPLTPGAGFVYPPTPSDVHSNAPFGQQLQLQQQQQRRRYGSVIVPTAGSEAGTEGAGGDGAGAEFEIPLPGVVNYQRSHPRLRAA</sequence>
<dbReference type="AlphaFoldDB" id="A0A316YK89"/>
<feature type="region of interest" description="Disordered" evidence="1">
    <location>
        <begin position="117"/>
        <end position="190"/>
    </location>
</feature>
<organism evidence="3 4">
    <name type="scientific">Acaromyces ingoldii</name>
    <dbReference type="NCBI Taxonomy" id="215250"/>
    <lineage>
        <taxon>Eukaryota</taxon>
        <taxon>Fungi</taxon>
        <taxon>Dikarya</taxon>
        <taxon>Basidiomycota</taxon>
        <taxon>Ustilaginomycotina</taxon>
        <taxon>Exobasidiomycetes</taxon>
        <taxon>Exobasidiales</taxon>
        <taxon>Cryptobasidiaceae</taxon>
        <taxon>Acaromyces</taxon>
    </lineage>
</organism>
<feature type="compositionally biased region" description="Polar residues" evidence="1">
    <location>
        <begin position="318"/>
        <end position="331"/>
    </location>
</feature>
<dbReference type="Pfam" id="PF10406">
    <property type="entry name" value="TAF8_C"/>
    <property type="match status" value="1"/>
</dbReference>
<reference evidence="3" key="1">
    <citation type="journal article" date="2018" name="Mol. Biol. Evol.">
        <title>Broad Genomic Sampling Reveals a Smut Pathogenic Ancestry of the Fungal Clade Ustilaginomycotina.</title>
        <authorList>
            <person name="Kijpornyongpan T."/>
            <person name="Mondo S.J."/>
            <person name="Barry K."/>
            <person name="Sandor L."/>
            <person name="Lee J."/>
            <person name="Lipzen A."/>
            <person name="Pangilinan J."/>
            <person name="LaButti K."/>
            <person name="Hainaut M."/>
            <person name="Henrissat B."/>
            <person name="Grigoriev I.V."/>
            <person name="Spatafora J.W."/>
            <person name="Aime M.C."/>
        </authorList>
    </citation>
    <scope>NUCLEOTIDE SEQUENCE [LARGE SCALE GENOMIC DNA]</scope>
    <source>
        <strain evidence="3">MCA 4198</strain>
    </source>
</reference>
<feature type="compositionally biased region" description="Low complexity" evidence="1">
    <location>
        <begin position="386"/>
        <end position="395"/>
    </location>
</feature>
<feature type="region of interest" description="Disordered" evidence="1">
    <location>
        <begin position="474"/>
        <end position="494"/>
    </location>
</feature>
<dbReference type="InParanoid" id="A0A316YK89"/>
<evidence type="ECO:0000256" key="1">
    <source>
        <dbReference type="SAM" id="MobiDB-lite"/>
    </source>
</evidence>
<evidence type="ECO:0000259" key="2">
    <source>
        <dbReference type="Pfam" id="PF10406"/>
    </source>
</evidence>
<feature type="region of interest" description="Disordered" evidence="1">
    <location>
        <begin position="423"/>
        <end position="453"/>
    </location>
</feature>
<name>A0A316YK89_9BASI</name>
<dbReference type="GO" id="GO:0046982">
    <property type="term" value="F:protein heterodimerization activity"/>
    <property type="evidence" value="ECO:0007669"/>
    <property type="project" value="InterPro"/>
</dbReference>
<proteinExistence type="predicted"/>
<dbReference type="CDD" id="cd08049">
    <property type="entry name" value="TAF8"/>
    <property type="match status" value="1"/>
</dbReference>
<dbReference type="Proteomes" id="UP000245768">
    <property type="component" value="Unassembled WGS sequence"/>
</dbReference>
<dbReference type="RefSeq" id="XP_025376422.1">
    <property type="nucleotide sequence ID" value="XM_025522059.1"/>
</dbReference>
<dbReference type="CDD" id="cd00076">
    <property type="entry name" value="HFD_SF"/>
    <property type="match status" value="1"/>
</dbReference>
<dbReference type="SUPFAM" id="SSF47113">
    <property type="entry name" value="Histone-fold"/>
    <property type="match status" value="1"/>
</dbReference>
<feature type="compositionally biased region" description="Basic and acidic residues" evidence="1">
    <location>
        <begin position="117"/>
        <end position="130"/>
    </location>
</feature>
<dbReference type="OrthoDB" id="2193813at2759"/>
<feature type="compositionally biased region" description="Low complexity" evidence="1">
    <location>
        <begin position="478"/>
        <end position="494"/>
    </location>
</feature>
<feature type="compositionally biased region" description="Basic and acidic residues" evidence="1">
    <location>
        <begin position="172"/>
        <end position="190"/>
    </location>
</feature>
<accession>A0A316YK89</accession>
<dbReference type="GeneID" id="37043975"/>
<feature type="domain" description="Transcription factor TFIID subunit 8 C-terminal" evidence="2">
    <location>
        <begin position="205"/>
        <end position="254"/>
    </location>
</feature>
<evidence type="ECO:0000313" key="4">
    <source>
        <dbReference type="Proteomes" id="UP000245768"/>
    </source>
</evidence>
<gene>
    <name evidence="3" type="ORF">FA10DRAFT_267802</name>
</gene>
<keyword evidence="4" id="KW-1185">Reference proteome</keyword>
<dbReference type="InterPro" id="IPR019473">
    <property type="entry name" value="TFIID_su8_C"/>
</dbReference>
<feature type="compositionally biased region" description="Polar residues" evidence="1">
    <location>
        <begin position="343"/>
        <end position="366"/>
    </location>
</feature>
<dbReference type="STRING" id="215250.A0A316YK89"/>
<dbReference type="Gene3D" id="1.10.20.10">
    <property type="entry name" value="Histone, subunit A"/>
    <property type="match status" value="1"/>
</dbReference>
<dbReference type="InterPro" id="IPR009072">
    <property type="entry name" value="Histone-fold"/>
</dbReference>
<feature type="region of interest" description="Disordered" evidence="1">
    <location>
        <begin position="317"/>
        <end position="408"/>
    </location>
</feature>